<protein>
    <recommendedName>
        <fullName evidence="3">Membrane protein insertion efficiency factor YidD</fullName>
    </recommendedName>
</protein>
<dbReference type="AlphaFoldDB" id="A0A235BYS0"/>
<gene>
    <name evidence="1" type="ORF">CH333_01165</name>
</gene>
<reference evidence="1 2" key="1">
    <citation type="submission" date="2017-07" db="EMBL/GenBank/DDBJ databases">
        <title>Recovery of genomes from metagenomes via a dereplication, aggregation, and scoring strategy.</title>
        <authorList>
            <person name="Sieber C.M."/>
            <person name="Probst A.J."/>
            <person name="Sharrar A."/>
            <person name="Thomas B.C."/>
            <person name="Hess M."/>
            <person name="Tringe S.G."/>
            <person name="Banfield J.F."/>
        </authorList>
    </citation>
    <scope>NUCLEOTIDE SEQUENCE [LARGE SCALE GENOMIC DNA]</scope>
    <source>
        <strain evidence="1">JGI_Cruoil_03_44_89</strain>
    </source>
</reference>
<dbReference type="Proteomes" id="UP000215215">
    <property type="component" value="Unassembled WGS sequence"/>
</dbReference>
<dbReference type="NCBIfam" id="TIGR00278">
    <property type="entry name" value="membrane protein insertion efficiency factor YidD"/>
    <property type="match status" value="1"/>
</dbReference>
<dbReference type="SMART" id="SM01234">
    <property type="entry name" value="Haemolytic"/>
    <property type="match status" value="1"/>
</dbReference>
<dbReference type="InterPro" id="IPR002696">
    <property type="entry name" value="Membr_insert_effic_factor_YidD"/>
</dbReference>
<accession>A0A235BYS0</accession>
<evidence type="ECO:0000313" key="1">
    <source>
        <dbReference type="EMBL" id="OYD17346.1"/>
    </source>
</evidence>
<evidence type="ECO:0008006" key="3">
    <source>
        <dbReference type="Google" id="ProtNLM"/>
    </source>
</evidence>
<comment type="caution">
    <text evidence="1">The sequence shown here is derived from an EMBL/GenBank/DDBJ whole genome shotgun (WGS) entry which is preliminary data.</text>
</comment>
<dbReference type="Pfam" id="PF01809">
    <property type="entry name" value="YidD"/>
    <property type="match status" value="1"/>
</dbReference>
<proteinExistence type="predicted"/>
<evidence type="ECO:0000313" key="2">
    <source>
        <dbReference type="Proteomes" id="UP000215215"/>
    </source>
</evidence>
<sequence length="316" mass="35867">MNFFLVYILISSPIFTPLLKGIRVYQACIASRQGDVCNFTPSCSQFAFEAIEKKGILGILMAFDRLERCNYTSWNYVGRYYGVRYVEGRGYKLYDPVIREPLPPTTPVVEGGAPRTFADYLYGKGEWEASILEHEREIPSRDTGRVYIQMGKAYWMMGSRKEARNCLVRAGGDTASLFLGLMWLEERRIDSALCYLQRAGAFRKEVDIFLEDLKYIQKKNPVLAGALSAIVPGSGRIYSGFTGDGIFSFLFVVGNLSISYLYHREGRTIPSNAFLGFASLLYLGDIYGSVRSANLQNERHYDDISLLFRRNFNGLF</sequence>
<name>A0A235BYS0_UNCW3</name>
<organism evidence="1 2">
    <name type="scientific">candidate division WOR-3 bacterium JGI_Cruoil_03_44_89</name>
    <dbReference type="NCBI Taxonomy" id="1973748"/>
    <lineage>
        <taxon>Bacteria</taxon>
        <taxon>Bacteria division WOR-3</taxon>
    </lineage>
</organism>
<dbReference type="EMBL" id="NOZQ01000023">
    <property type="protein sequence ID" value="OYD17346.1"/>
    <property type="molecule type" value="Genomic_DNA"/>
</dbReference>